<protein>
    <recommendedName>
        <fullName evidence="5">tRNA (adenine(58)-N(1))-methyltransferase TrmI</fullName>
        <ecNumber evidence="5">2.1.1.220</ecNumber>
    </recommendedName>
</protein>
<keyword evidence="9" id="KW-1185">Reference proteome</keyword>
<accession>Q83GH1</accession>
<dbReference type="GeneID" id="67388230"/>
<dbReference type="Pfam" id="PF08704">
    <property type="entry name" value="GCD14"/>
    <property type="match status" value="2"/>
</dbReference>
<feature type="binding site" evidence="6">
    <location>
        <position position="133"/>
    </location>
    <ligand>
        <name>S-adenosyl-L-methionine</name>
        <dbReference type="ChEBI" id="CHEBI:59789"/>
    </ligand>
</feature>
<dbReference type="SUPFAM" id="SSF53335">
    <property type="entry name" value="S-adenosyl-L-methionine-dependent methyltransferases"/>
    <property type="match status" value="1"/>
</dbReference>
<dbReference type="Gene3D" id="3.40.50.150">
    <property type="entry name" value="Vaccinia Virus protein VP39"/>
    <property type="match status" value="1"/>
</dbReference>
<feature type="domain" description="tRNA (adenine(58)-N(1))-methyltransferase catalytic subunit TRM61 C-terminal" evidence="7">
    <location>
        <begin position="74"/>
        <end position="137"/>
    </location>
</feature>
<dbReference type="PANTHER" id="PTHR12133:SF1">
    <property type="entry name" value="TRNA (ADENINE(58)-N(1))-METHYLTRANSFERASE, MITOCHONDRIAL"/>
    <property type="match status" value="1"/>
</dbReference>
<evidence type="ECO:0000256" key="4">
    <source>
        <dbReference type="ARBA" id="ARBA00022694"/>
    </source>
</evidence>
<comment type="catalytic activity">
    <reaction evidence="5">
        <text>adenosine(58) in tRNA + S-adenosyl-L-methionine = N(1)-methyladenosine(58) in tRNA + S-adenosyl-L-homocysteine + H(+)</text>
        <dbReference type="Rhea" id="RHEA:43152"/>
        <dbReference type="Rhea" id="RHEA-COMP:10365"/>
        <dbReference type="Rhea" id="RHEA-COMP:10366"/>
        <dbReference type="ChEBI" id="CHEBI:15378"/>
        <dbReference type="ChEBI" id="CHEBI:57856"/>
        <dbReference type="ChEBI" id="CHEBI:59789"/>
        <dbReference type="ChEBI" id="CHEBI:74411"/>
        <dbReference type="ChEBI" id="CHEBI:74491"/>
        <dbReference type="EC" id="2.1.1.220"/>
    </reaction>
</comment>
<gene>
    <name evidence="8" type="ordered locus">TWT_318</name>
</gene>
<dbReference type="KEGG" id="twh:TWT_318"/>
<dbReference type="Proteomes" id="UP000002200">
    <property type="component" value="Chromosome"/>
</dbReference>
<dbReference type="RefSeq" id="WP_011096402.1">
    <property type="nucleotide sequence ID" value="NC_004572.3"/>
</dbReference>
<evidence type="ECO:0000256" key="3">
    <source>
        <dbReference type="ARBA" id="ARBA00022691"/>
    </source>
</evidence>
<dbReference type="STRING" id="203267.TWT_318"/>
<dbReference type="GO" id="GO:0160107">
    <property type="term" value="F:tRNA (adenine(58)-N1)-methyltransferase activity"/>
    <property type="evidence" value="ECO:0007669"/>
    <property type="project" value="UniProtKB-EC"/>
</dbReference>
<evidence type="ECO:0000256" key="2">
    <source>
        <dbReference type="ARBA" id="ARBA00022679"/>
    </source>
</evidence>
<dbReference type="PROSITE" id="PS51620">
    <property type="entry name" value="SAM_TRM61"/>
    <property type="match status" value="1"/>
</dbReference>
<dbReference type="InterPro" id="IPR049470">
    <property type="entry name" value="TRM61_C"/>
</dbReference>
<dbReference type="AlphaFoldDB" id="Q83GH1"/>
<comment type="subunit">
    <text evidence="5">Homotetramer composed of a dimer of dimers.</text>
</comment>
<comment type="similarity">
    <text evidence="5">Belongs to the class I-like SAM-binding methyltransferase superfamily. TRM61 family.</text>
</comment>
<dbReference type="InterPro" id="IPR029063">
    <property type="entry name" value="SAM-dependent_MTases_sf"/>
</dbReference>
<feature type="binding site" evidence="6">
    <location>
        <begin position="112"/>
        <end position="115"/>
    </location>
    <ligand>
        <name>S-adenosyl-L-methionine</name>
        <dbReference type="ChEBI" id="CHEBI:59789"/>
    </ligand>
</feature>
<reference evidence="8 9" key="1">
    <citation type="journal article" date="2003" name="Genome Res.">
        <title>Tropheryma whipplei twist: a human pathogenic Actinobacteria with a reduced genome.</title>
        <authorList>
            <person name="Raoult D."/>
            <person name="Ogata H."/>
            <person name="Audic S."/>
            <person name="Robert C."/>
            <person name="Suhre K."/>
            <person name="Drancourt M."/>
            <person name="Claverie J.-M."/>
        </authorList>
    </citation>
    <scope>NUCLEOTIDE SEQUENCE [LARGE SCALE GENOMIC DNA]</scope>
    <source>
        <strain evidence="8 9">Twist</strain>
    </source>
</reference>
<name>Q83GH1_TROWT</name>
<dbReference type="HOGENOM" id="CLU_025402_0_0_11"/>
<dbReference type="PIRSF" id="PIRSF017269">
    <property type="entry name" value="GCD14"/>
    <property type="match status" value="1"/>
</dbReference>
<keyword evidence="1 5" id="KW-0489">Methyltransferase</keyword>
<evidence type="ECO:0000256" key="5">
    <source>
        <dbReference type="PIRNR" id="PIRNR017269"/>
    </source>
</evidence>
<keyword evidence="2 5" id="KW-0808">Transferase</keyword>
<dbReference type="Pfam" id="PF14801">
    <property type="entry name" value="TrmI-like_N"/>
    <property type="match status" value="1"/>
</dbReference>
<sequence>MSFNNSYLFENFDWSEFVYPKNKKKLVQLVPGKRIDSSFGAINCDQILGHPEGVVVTTCKNHEVIAFRATLDSYTSLAKRKTAIIFPQVCAFIIAVADIRPGLNVLEAGVGSGALTIWLLNALAGFGTLYSFEERREFLALAKRNVSDFLGFKSRGNPLSKTSTQSDPTCDPSCNNIPDNWICVEGNLRENIFLNLESGSIDRVVLDMLKPWECVESVTVALRPGGIFVCYATGLIQVSRLVETLRNTGFYTEPIVYETLQRKWHIEGLSIRPNHSGMKPGGFLIMVRRLFKKNSLRIRQKPIHKHKFDKDDIPAWLPEQIG</sequence>
<dbReference type="GO" id="GO:0030488">
    <property type="term" value="P:tRNA methylation"/>
    <property type="evidence" value="ECO:0007669"/>
    <property type="project" value="InterPro"/>
</dbReference>
<dbReference type="InterPro" id="IPR014816">
    <property type="entry name" value="tRNA_MeTrfase_Gcd14"/>
</dbReference>
<dbReference type="eggNOG" id="COG2519">
    <property type="taxonomic scope" value="Bacteria"/>
</dbReference>
<evidence type="ECO:0000259" key="7">
    <source>
        <dbReference type="Pfam" id="PF08704"/>
    </source>
</evidence>
<feature type="domain" description="tRNA (adenine(58)-N(1))-methyltransferase catalytic subunit TRM61 C-terminal" evidence="7">
    <location>
        <begin position="198"/>
        <end position="269"/>
    </location>
</feature>
<comment type="function">
    <text evidence="5">Catalyzes the S-adenosyl-L-methionine-dependent formation of N(1)-methyladenine at position 58 (m1A58) in tRNA.</text>
</comment>
<dbReference type="PANTHER" id="PTHR12133">
    <property type="entry name" value="TRNA (ADENINE(58)-N(1))-METHYLTRANSFERASE"/>
    <property type="match status" value="1"/>
</dbReference>
<evidence type="ECO:0000256" key="6">
    <source>
        <dbReference type="PIRSR" id="PIRSR017269-1"/>
    </source>
</evidence>
<proteinExistence type="inferred from homology"/>
<dbReference type="EMBL" id="AE014184">
    <property type="protein sequence ID" value="AAO44415.1"/>
    <property type="molecule type" value="Genomic_DNA"/>
</dbReference>
<organism evidence="8 9">
    <name type="scientific">Tropheryma whipplei (strain Twist)</name>
    <name type="common">Whipple's bacillus</name>
    <dbReference type="NCBI Taxonomy" id="203267"/>
    <lineage>
        <taxon>Bacteria</taxon>
        <taxon>Bacillati</taxon>
        <taxon>Actinomycetota</taxon>
        <taxon>Actinomycetes</taxon>
        <taxon>Micrococcales</taxon>
        <taxon>Tropherymataceae</taxon>
        <taxon>Tropheryma</taxon>
    </lineage>
</organism>
<dbReference type="GO" id="GO:0031515">
    <property type="term" value="C:tRNA (m1A) methyltransferase complex"/>
    <property type="evidence" value="ECO:0007669"/>
    <property type="project" value="UniProtKB-UniRule"/>
</dbReference>
<feature type="binding site" evidence="6">
    <location>
        <position position="207"/>
    </location>
    <ligand>
        <name>S-adenosyl-L-methionine</name>
        <dbReference type="ChEBI" id="CHEBI:59789"/>
    </ligand>
</feature>
<evidence type="ECO:0000313" key="8">
    <source>
        <dbReference type="EMBL" id="AAO44415.1"/>
    </source>
</evidence>
<dbReference type="EC" id="2.1.1.220" evidence="5"/>
<evidence type="ECO:0000256" key="1">
    <source>
        <dbReference type="ARBA" id="ARBA00022603"/>
    </source>
</evidence>
<evidence type="ECO:0000313" key="9">
    <source>
        <dbReference type="Proteomes" id="UP000002200"/>
    </source>
</evidence>
<keyword evidence="3 5" id="KW-0949">S-adenosyl-L-methionine</keyword>
<keyword evidence="4 5" id="KW-0819">tRNA processing</keyword>
<dbReference type="OrthoDB" id="9781391at2"/>